<evidence type="ECO:0000256" key="3">
    <source>
        <dbReference type="ARBA" id="ARBA00023015"/>
    </source>
</evidence>
<comment type="function">
    <text evidence="7">Sigma factors are initiation factors that promote the attachment of RNA polymerase to specific initiation sites and are then released. Sigma-S contributes to the protection against external stress, thus playing a role in cellular fitness and survival.</text>
</comment>
<keyword evidence="10" id="KW-1185">Reference proteome</keyword>
<dbReference type="InterPro" id="IPR014284">
    <property type="entry name" value="RNA_pol_sigma-70_dom"/>
</dbReference>
<feature type="domain" description="RNA polymerase sigma-70" evidence="8">
    <location>
        <begin position="56"/>
        <end position="69"/>
    </location>
</feature>
<dbReference type="SUPFAM" id="SSF46894">
    <property type="entry name" value="C-terminal effector domain of the bipartite response regulators"/>
    <property type="match status" value="1"/>
</dbReference>
<keyword evidence="5" id="KW-0238">DNA-binding</keyword>
<proteinExistence type="inferred from homology"/>
<dbReference type="KEGG" id="abut:Ami103574_13535"/>
<dbReference type="Gene3D" id="1.20.120.1810">
    <property type="match status" value="1"/>
</dbReference>
<dbReference type="NCBIfam" id="TIGR02937">
    <property type="entry name" value="sigma70-ECF"/>
    <property type="match status" value="1"/>
</dbReference>
<evidence type="ECO:0000259" key="8">
    <source>
        <dbReference type="PROSITE" id="PS00715"/>
    </source>
</evidence>
<keyword evidence="3" id="KW-0805">Transcription regulation</keyword>
<organism evidence="9 10">
    <name type="scientific">Aminipila butyrica</name>
    <dbReference type="NCBI Taxonomy" id="433296"/>
    <lineage>
        <taxon>Bacteria</taxon>
        <taxon>Bacillati</taxon>
        <taxon>Bacillota</taxon>
        <taxon>Clostridia</taxon>
        <taxon>Peptostreptococcales</taxon>
        <taxon>Anaerovoracaceae</taxon>
        <taxon>Aminipila</taxon>
    </lineage>
</organism>
<dbReference type="PIRSF" id="PIRSF002939">
    <property type="entry name" value="RNA_polymerase_sigma-H_factor"/>
    <property type="match status" value="1"/>
</dbReference>
<evidence type="ECO:0000313" key="10">
    <source>
        <dbReference type="Proteomes" id="UP000466848"/>
    </source>
</evidence>
<dbReference type="PANTHER" id="PTHR30385">
    <property type="entry name" value="SIGMA FACTOR F FLAGELLAR"/>
    <property type="match status" value="1"/>
</dbReference>
<dbReference type="RefSeq" id="WP_163067488.1">
    <property type="nucleotide sequence ID" value="NZ_CP048649.1"/>
</dbReference>
<dbReference type="PROSITE" id="PS00715">
    <property type="entry name" value="SIGMA70_1"/>
    <property type="match status" value="1"/>
</dbReference>
<protein>
    <recommendedName>
        <fullName evidence="2">RNA polymerase sigma factor SigS</fullName>
    </recommendedName>
</protein>
<dbReference type="EMBL" id="CP048649">
    <property type="protein sequence ID" value="QIB70250.1"/>
    <property type="molecule type" value="Genomic_DNA"/>
</dbReference>
<dbReference type="Pfam" id="PF04542">
    <property type="entry name" value="Sigma70_r2"/>
    <property type="match status" value="1"/>
</dbReference>
<gene>
    <name evidence="9" type="primary">sigH</name>
    <name evidence="9" type="ORF">Ami103574_13535</name>
</gene>
<dbReference type="GO" id="GO:0016987">
    <property type="term" value="F:sigma factor activity"/>
    <property type="evidence" value="ECO:0007669"/>
    <property type="project" value="UniProtKB-KW"/>
</dbReference>
<evidence type="ECO:0000313" key="9">
    <source>
        <dbReference type="EMBL" id="QIB70250.1"/>
    </source>
</evidence>
<evidence type="ECO:0000256" key="6">
    <source>
        <dbReference type="ARBA" id="ARBA00023163"/>
    </source>
</evidence>
<dbReference type="GO" id="GO:0003677">
    <property type="term" value="F:DNA binding"/>
    <property type="evidence" value="ECO:0007669"/>
    <property type="project" value="UniProtKB-KW"/>
</dbReference>
<dbReference type="SUPFAM" id="SSF88946">
    <property type="entry name" value="Sigma2 domain of RNA polymerase sigma factors"/>
    <property type="match status" value="1"/>
</dbReference>
<dbReference type="NCBIfam" id="NF006148">
    <property type="entry name" value="PRK08295.1-5"/>
    <property type="match status" value="1"/>
</dbReference>
<dbReference type="InterPro" id="IPR016032">
    <property type="entry name" value="Sig_transdc_resp-reg_C-effctor"/>
</dbReference>
<keyword evidence="4" id="KW-0731">Sigma factor</keyword>
<sequence>MQDECNHIGEELSDEELAALAQAGDQLAEETLIRKYKTVIRGKSRLYFVAGADAEDVIQEGMLGLFKAIRSYRNDRNASFRTYAELCINRQILSAVKQAARMKYSPLNTSISIENRVMDEREDIRLADTLCSGSEADPETILLMKEKMAGLESEGKSLFSQMESRVLVEFLQGKNYSEIGKLLNKPPKSIDNAIQRIRKKLEEHLRGG</sequence>
<name>A0A858BZA5_9FIRM</name>
<dbReference type="InterPro" id="IPR000943">
    <property type="entry name" value="RNA_pol_sigma70"/>
</dbReference>
<dbReference type="InterPro" id="IPR013325">
    <property type="entry name" value="RNA_pol_sigma_r2"/>
</dbReference>
<evidence type="ECO:0000256" key="7">
    <source>
        <dbReference type="ARBA" id="ARBA00024701"/>
    </source>
</evidence>
<dbReference type="InterPro" id="IPR016371">
    <property type="entry name" value="RNA_pol_sigma-H_factor"/>
</dbReference>
<dbReference type="AlphaFoldDB" id="A0A858BZA5"/>
<keyword evidence="6" id="KW-0804">Transcription</keyword>
<evidence type="ECO:0000256" key="4">
    <source>
        <dbReference type="ARBA" id="ARBA00023082"/>
    </source>
</evidence>
<evidence type="ECO:0000256" key="5">
    <source>
        <dbReference type="ARBA" id="ARBA00023125"/>
    </source>
</evidence>
<accession>A0A858BZA5</accession>
<comment type="similarity">
    <text evidence="1">Belongs to the sigma-70 factor family.</text>
</comment>
<reference evidence="9 10" key="1">
    <citation type="submission" date="2020-02" db="EMBL/GenBank/DDBJ databases">
        <authorList>
            <person name="Kim Y.B."/>
            <person name="Roh S.W."/>
        </authorList>
    </citation>
    <scope>NUCLEOTIDE SEQUENCE [LARGE SCALE GENOMIC DNA]</scope>
    <source>
        <strain evidence="9 10">DSM 103574</strain>
    </source>
</reference>
<evidence type="ECO:0000256" key="1">
    <source>
        <dbReference type="ARBA" id="ARBA00007788"/>
    </source>
</evidence>
<dbReference type="GO" id="GO:0006352">
    <property type="term" value="P:DNA-templated transcription initiation"/>
    <property type="evidence" value="ECO:0007669"/>
    <property type="project" value="InterPro"/>
</dbReference>
<dbReference type="PANTHER" id="PTHR30385:SF1">
    <property type="entry name" value="RNA POLYMERASE SIGMA-H FACTOR"/>
    <property type="match status" value="1"/>
</dbReference>
<dbReference type="Proteomes" id="UP000466848">
    <property type="component" value="Chromosome"/>
</dbReference>
<evidence type="ECO:0000256" key="2">
    <source>
        <dbReference type="ARBA" id="ARBA00021245"/>
    </source>
</evidence>
<dbReference type="InterPro" id="IPR007627">
    <property type="entry name" value="RNA_pol_sigma70_r2"/>
</dbReference>